<evidence type="ECO:0000313" key="11">
    <source>
        <dbReference type="EMBL" id="ATQ42631.1"/>
    </source>
</evidence>
<dbReference type="EMBL" id="CP024201">
    <property type="protein sequence ID" value="ATQ42631.1"/>
    <property type="molecule type" value="Genomic_DNA"/>
</dbReference>
<dbReference type="PANTHER" id="PTHR18866:SF33">
    <property type="entry name" value="METHYLCROTONOYL-COA CARBOXYLASE SUBUNIT ALPHA, MITOCHONDRIAL-RELATED"/>
    <property type="match status" value="1"/>
</dbReference>
<evidence type="ECO:0000313" key="12">
    <source>
        <dbReference type="Proteomes" id="UP000228945"/>
    </source>
</evidence>
<dbReference type="PROSITE" id="PS00188">
    <property type="entry name" value="BIOTIN"/>
    <property type="match status" value="1"/>
</dbReference>
<evidence type="ECO:0000256" key="5">
    <source>
        <dbReference type="ARBA" id="ARBA00022946"/>
    </source>
</evidence>
<dbReference type="InterPro" id="IPR005479">
    <property type="entry name" value="CPAse_ATP-bd"/>
</dbReference>
<evidence type="ECO:0000256" key="6">
    <source>
        <dbReference type="ARBA" id="ARBA00023267"/>
    </source>
</evidence>
<dbReference type="OrthoDB" id="9763189at2"/>
<dbReference type="Proteomes" id="UP000228945">
    <property type="component" value="Chromosome"/>
</dbReference>
<keyword evidence="4 7" id="KW-0067">ATP-binding</keyword>
<evidence type="ECO:0000256" key="7">
    <source>
        <dbReference type="PROSITE-ProRule" id="PRU00409"/>
    </source>
</evidence>
<comment type="cofactor">
    <cofactor evidence="1">
        <name>biotin</name>
        <dbReference type="ChEBI" id="CHEBI:57586"/>
    </cofactor>
</comment>
<protein>
    <submittedName>
        <fullName evidence="11">Methylcrotonoyl-CoA carboxylase</fullName>
    </submittedName>
</protein>
<dbReference type="Pfam" id="PF00364">
    <property type="entry name" value="Biotin_lipoyl"/>
    <property type="match status" value="1"/>
</dbReference>
<dbReference type="Pfam" id="PF02786">
    <property type="entry name" value="CPSase_L_D2"/>
    <property type="match status" value="1"/>
</dbReference>
<dbReference type="InterPro" id="IPR011764">
    <property type="entry name" value="Biotin_carboxylation_dom"/>
</dbReference>
<evidence type="ECO:0000259" key="9">
    <source>
        <dbReference type="PROSITE" id="PS50975"/>
    </source>
</evidence>
<organism evidence="11 12">
    <name type="scientific">Caulobacter mirabilis</name>
    <dbReference type="NCBI Taxonomy" id="69666"/>
    <lineage>
        <taxon>Bacteria</taxon>
        <taxon>Pseudomonadati</taxon>
        <taxon>Pseudomonadota</taxon>
        <taxon>Alphaproteobacteria</taxon>
        <taxon>Caulobacterales</taxon>
        <taxon>Caulobacteraceae</taxon>
        <taxon>Caulobacter</taxon>
    </lineage>
</organism>
<dbReference type="InterPro" id="IPR001882">
    <property type="entry name" value="Biotin_BS"/>
</dbReference>
<dbReference type="FunFam" id="3.30.470.20:FF:000028">
    <property type="entry name" value="Methylcrotonoyl-CoA carboxylase subunit alpha, mitochondrial"/>
    <property type="match status" value="1"/>
</dbReference>
<name>A0A2D2AXC5_9CAUL</name>
<dbReference type="AlphaFoldDB" id="A0A2D2AXC5"/>
<dbReference type="SUPFAM" id="SSF51246">
    <property type="entry name" value="Rudiment single hybrid motif"/>
    <property type="match status" value="1"/>
</dbReference>
<dbReference type="GO" id="GO:0046872">
    <property type="term" value="F:metal ion binding"/>
    <property type="evidence" value="ECO:0007669"/>
    <property type="project" value="InterPro"/>
</dbReference>
<feature type="domain" description="ATP-grasp" evidence="9">
    <location>
        <begin position="120"/>
        <end position="322"/>
    </location>
</feature>
<dbReference type="GO" id="GO:0016874">
    <property type="term" value="F:ligase activity"/>
    <property type="evidence" value="ECO:0007669"/>
    <property type="project" value="UniProtKB-KW"/>
</dbReference>
<dbReference type="InterPro" id="IPR011054">
    <property type="entry name" value="Rudment_hybrid_motif"/>
</dbReference>
<dbReference type="GO" id="GO:0005524">
    <property type="term" value="F:ATP binding"/>
    <property type="evidence" value="ECO:0007669"/>
    <property type="project" value="UniProtKB-UniRule"/>
</dbReference>
<gene>
    <name evidence="11" type="ORF">CSW64_09530</name>
</gene>
<evidence type="ECO:0000256" key="3">
    <source>
        <dbReference type="ARBA" id="ARBA00022741"/>
    </source>
</evidence>
<dbReference type="CDD" id="cd06850">
    <property type="entry name" value="biotinyl_domain"/>
    <property type="match status" value="1"/>
</dbReference>
<dbReference type="InterPro" id="IPR050856">
    <property type="entry name" value="Biotin_carboxylase_complex"/>
</dbReference>
<dbReference type="SUPFAM" id="SSF52440">
    <property type="entry name" value="PreATP-grasp domain"/>
    <property type="match status" value="1"/>
</dbReference>
<dbReference type="InterPro" id="IPR000089">
    <property type="entry name" value="Biotin_lipoyl"/>
</dbReference>
<dbReference type="PANTHER" id="PTHR18866">
    <property type="entry name" value="CARBOXYLASE:PYRUVATE/ACETYL-COA/PROPIONYL-COA CARBOXYLASE"/>
    <property type="match status" value="1"/>
</dbReference>
<dbReference type="RefSeq" id="WP_099621885.1">
    <property type="nucleotide sequence ID" value="NZ_CP024201.1"/>
</dbReference>
<dbReference type="FunFam" id="3.40.50.20:FF:000010">
    <property type="entry name" value="Propionyl-CoA carboxylase subunit alpha"/>
    <property type="match status" value="1"/>
</dbReference>
<dbReference type="PROSITE" id="PS50979">
    <property type="entry name" value="BC"/>
    <property type="match status" value="1"/>
</dbReference>
<keyword evidence="3 7" id="KW-0547">Nucleotide-binding</keyword>
<evidence type="ECO:0000256" key="4">
    <source>
        <dbReference type="ARBA" id="ARBA00022840"/>
    </source>
</evidence>
<dbReference type="SUPFAM" id="SSF56059">
    <property type="entry name" value="Glutathione synthetase ATP-binding domain-like"/>
    <property type="match status" value="1"/>
</dbReference>
<proteinExistence type="predicted"/>
<dbReference type="Gene3D" id="2.40.50.100">
    <property type="match status" value="1"/>
</dbReference>
<feature type="domain" description="Lipoyl-binding" evidence="8">
    <location>
        <begin position="572"/>
        <end position="648"/>
    </location>
</feature>
<evidence type="ECO:0000256" key="1">
    <source>
        <dbReference type="ARBA" id="ARBA00001953"/>
    </source>
</evidence>
<accession>A0A2D2AXC5</accession>
<dbReference type="InterPro" id="IPR005481">
    <property type="entry name" value="BC-like_N"/>
</dbReference>
<evidence type="ECO:0000256" key="2">
    <source>
        <dbReference type="ARBA" id="ARBA00022598"/>
    </source>
</evidence>
<dbReference type="Pfam" id="PF02785">
    <property type="entry name" value="Biotin_carb_C"/>
    <property type="match status" value="1"/>
</dbReference>
<sequence>MLKSVLIANRGEIARRIIRTARRLGVRTVAVYSEADADAPHVHEADEAVLIGPAPARESYLVAEKILAAAKATGAEAIHPGYGFLSENAGFAQAVTDAGLIWVGPPPAAINAMGLKDAAKALMIAAGVPTTPGYLGDDQSEARLAKEAGAIGFPVLIKAVAGGGGKGMRKVEAQADFLEALASCRREAAASFGDDRVLLEKYVTRPRHIEVQVFGDSHGNVVHLFERDCSLQRRHQKVIEEAPAPGMDAATRAAVTEAAVKAAKAVNYVGAGTVEFIADASEGLKADRIWFMEMNTRLQVEHPVTEAITGQDLVEWQLRVASGEPLPLKQSDLAINGWAMEARLYAENPATGFLPSTGPLEHFRLPEDEIRVDSAVEEGGEVSPFYDPMIAKLIVHADTREAAAAELADACRSVEVWPVKTNAAFLARCADHLDFVAGDVDTGFIEARLEGLVAREPGDAVLLSAISERLETFMAAEYERDVWESAPSRLFGFRMNAPKAGMRLPMRLDGQSRLVDVAVSGEGKDWGWDITLDGREPEADGILPSSFGDGPIHVFGDGDVHEFDFEPAGHHGELDGDSDGAVLSPMPGKIVSVAVKAGDTVAKGQTLLVLEAMKMEHALAAPFDGVVAELSAEAGAQVSEGVTLAKLEPAA</sequence>
<dbReference type="SUPFAM" id="SSF51230">
    <property type="entry name" value="Single hybrid motif"/>
    <property type="match status" value="1"/>
</dbReference>
<dbReference type="InterPro" id="IPR005482">
    <property type="entry name" value="Biotin_COase_C"/>
</dbReference>
<feature type="domain" description="Biotin carboxylation" evidence="10">
    <location>
        <begin position="1"/>
        <end position="450"/>
    </location>
</feature>
<dbReference type="InterPro" id="IPR011761">
    <property type="entry name" value="ATP-grasp"/>
</dbReference>
<reference evidence="11 12" key="1">
    <citation type="submission" date="2017-10" db="EMBL/GenBank/DDBJ databases">
        <title>Genome sequence of Caulobacter mirabilis FWC38.</title>
        <authorList>
            <person name="Fiebig A."/>
            <person name="Crosson S."/>
        </authorList>
    </citation>
    <scope>NUCLEOTIDE SEQUENCE [LARGE SCALE GENOMIC DNA]</scope>
    <source>
        <strain evidence="11 12">FWC 38</strain>
    </source>
</reference>
<dbReference type="SMART" id="SM00878">
    <property type="entry name" value="Biotin_carb_C"/>
    <property type="match status" value="1"/>
</dbReference>
<dbReference type="InterPro" id="IPR011053">
    <property type="entry name" value="Single_hybrid_motif"/>
</dbReference>
<keyword evidence="6" id="KW-0092">Biotin</keyword>
<dbReference type="KEGG" id="cmb:CSW64_09530"/>
<dbReference type="FunFam" id="3.30.1490.20:FF:000003">
    <property type="entry name" value="acetyl-CoA carboxylase isoform X1"/>
    <property type="match status" value="1"/>
</dbReference>
<dbReference type="InterPro" id="IPR016185">
    <property type="entry name" value="PreATP-grasp_dom_sf"/>
</dbReference>
<keyword evidence="5" id="KW-0809">Transit peptide</keyword>
<keyword evidence="2" id="KW-0436">Ligase</keyword>
<dbReference type="FunFam" id="2.40.50.100:FF:000003">
    <property type="entry name" value="Acetyl-CoA carboxylase biotin carboxyl carrier protein"/>
    <property type="match status" value="1"/>
</dbReference>
<evidence type="ECO:0000259" key="10">
    <source>
        <dbReference type="PROSITE" id="PS50979"/>
    </source>
</evidence>
<keyword evidence="12" id="KW-1185">Reference proteome</keyword>
<dbReference type="PROSITE" id="PS00867">
    <property type="entry name" value="CPSASE_2"/>
    <property type="match status" value="1"/>
</dbReference>
<dbReference type="PROSITE" id="PS50968">
    <property type="entry name" value="BIOTINYL_LIPOYL"/>
    <property type="match status" value="1"/>
</dbReference>
<dbReference type="PROSITE" id="PS50975">
    <property type="entry name" value="ATP_GRASP"/>
    <property type="match status" value="1"/>
</dbReference>
<dbReference type="Gene3D" id="3.30.470.20">
    <property type="entry name" value="ATP-grasp fold, B domain"/>
    <property type="match status" value="1"/>
</dbReference>
<evidence type="ECO:0000259" key="8">
    <source>
        <dbReference type="PROSITE" id="PS50968"/>
    </source>
</evidence>
<dbReference type="Pfam" id="PF00289">
    <property type="entry name" value="Biotin_carb_N"/>
    <property type="match status" value="1"/>
</dbReference>